<evidence type="ECO:0000256" key="1">
    <source>
        <dbReference type="ARBA" id="ARBA00005901"/>
    </source>
</evidence>
<dbReference type="GO" id="GO:0033178">
    <property type="term" value="C:proton-transporting two-sector ATPase complex, catalytic domain"/>
    <property type="evidence" value="ECO:0007669"/>
    <property type="project" value="InterPro"/>
</dbReference>
<dbReference type="AlphaFoldDB" id="A0A086J5B8"/>
<reference evidence="4 5" key="1">
    <citation type="journal article" date="2014" name="Genome Announc.">
        <title>Genome Sequence of the Microsporidian Species Nematocida sp1 Strain ERTm6 (ATCC PRA-372).</title>
        <authorList>
            <person name="Bakowski M.A."/>
            <person name="Priest M."/>
            <person name="Young S."/>
            <person name="Cuomo C.A."/>
            <person name="Troemel E.R."/>
        </authorList>
    </citation>
    <scope>NUCLEOTIDE SEQUENCE [LARGE SCALE GENOMIC DNA]</scope>
    <source>
        <strain evidence="4 5">ERTm6</strain>
    </source>
</reference>
<organism evidence="4 5">
    <name type="scientific">Nematocida ausubeli (strain ATCC PRA-371 / ERTm2)</name>
    <name type="common">Nematode killer fungus</name>
    <dbReference type="NCBI Taxonomy" id="1913371"/>
    <lineage>
        <taxon>Eukaryota</taxon>
        <taxon>Fungi</taxon>
        <taxon>Fungi incertae sedis</taxon>
        <taxon>Microsporidia</taxon>
        <taxon>Nematocida</taxon>
    </lineage>
</organism>
<dbReference type="GO" id="GO:0046961">
    <property type="term" value="F:proton-transporting ATPase activity, rotational mechanism"/>
    <property type="evidence" value="ECO:0007669"/>
    <property type="project" value="InterPro"/>
</dbReference>
<dbReference type="GeneID" id="77675387"/>
<dbReference type="InterPro" id="IPR038495">
    <property type="entry name" value="ATPase_E_C"/>
</dbReference>
<keyword evidence="3" id="KW-0406">Ion transport</keyword>
<dbReference type="PANTHER" id="PTHR45715">
    <property type="entry name" value="ATPASE H+-TRANSPORTING V1 SUBUNIT E1A-RELATED"/>
    <property type="match status" value="1"/>
</dbReference>
<evidence type="ECO:0000313" key="5">
    <source>
        <dbReference type="Proteomes" id="UP000054524"/>
    </source>
</evidence>
<keyword evidence="5" id="KW-1185">Reference proteome</keyword>
<dbReference type="Gene3D" id="3.30.2320.30">
    <property type="entry name" value="ATP synthase, E subunit, C-terminal"/>
    <property type="match status" value="1"/>
</dbReference>
<dbReference type="Pfam" id="PF01991">
    <property type="entry name" value="vATP-synt_E"/>
    <property type="match status" value="1"/>
</dbReference>
<dbReference type="InterPro" id="IPR002842">
    <property type="entry name" value="ATPase_V1_Esu"/>
</dbReference>
<proteinExistence type="inferred from homology"/>
<gene>
    <name evidence="4" type="ORF">NESG_00414</name>
</gene>
<protein>
    <submittedName>
        <fullName evidence="4">ATP synthase (E/31 kDa) subunit</fullName>
    </submittedName>
</protein>
<dbReference type="SUPFAM" id="SSF160527">
    <property type="entry name" value="V-type ATPase subunit E-like"/>
    <property type="match status" value="1"/>
</dbReference>
<dbReference type="EMBL" id="AKIJ01000001">
    <property type="protein sequence ID" value="KFG27336.1"/>
    <property type="molecule type" value="Genomic_DNA"/>
</dbReference>
<dbReference type="RefSeq" id="XP_052905891.1">
    <property type="nucleotide sequence ID" value="XM_053048066.1"/>
</dbReference>
<evidence type="ECO:0000256" key="3">
    <source>
        <dbReference type="ARBA" id="ARBA00023065"/>
    </source>
</evidence>
<evidence type="ECO:0000313" key="4">
    <source>
        <dbReference type="EMBL" id="KFG27336.1"/>
    </source>
</evidence>
<accession>A0A086J5B8</accession>
<keyword evidence="2" id="KW-0813">Transport</keyword>
<dbReference type="Proteomes" id="UP000054524">
    <property type="component" value="Unassembled WGS sequence"/>
</dbReference>
<comment type="similarity">
    <text evidence="1">Belongs to the V-ATPase E subunit family.</text>
</comment>
<comment type="caution">
    <text evidence="4">The sequence shown here is derived from an EMBL/GenBank/DDBJ whole genome shotgun (WGS) entry which is preliminary data.</text>
</comment>
<name>A0A086J5B8_NEMA1</name>
<dbReference type="HOGENOM" id="CLU_112121_0_0_1"/>
<sequence length="214" mass="24848">MTGKPLTKGLGGRKYAVDGWDMGRMLKFIQQEAEQKAQEIKIKANEDYRLKVSELAVRSVQKINREKEEEMHKIHMERIIAEGKLRAKASLGIAKQKEHTINKIQSTAIERCKSHALTVQLAKETIQKYRFIFSEKKMVVHVKEQDRSIVEELLKDENYKIEALHESMLGGIVIRDEERTVLVNNSYLERIRLAIQKIQPVVQRVVFTKLDNPK</sequence>
<evidence type="ECO:0000256" key="2">
    <source>
        <dbReference type="ARBA" id="ARBA00022448"/>
    </source>
</evidence>
<dbReference type="Gene3D" id="6.10.250.1620">
    <property type="match status" value="1"/>
</dbReference>